<feature type="chain" id="PRO_5035908867" evidence="1">
    <location>
        <begin position="19"/>
        <end position="2079"/>
    </location>
</feature>
<evidence type="ECO:0000256" key="1">
    <source>
        <dbReference type="SAM" id="SignalP"/>
    </source>
</evidence>
<keyword evidence="1" id="KW-0732">Signal</keyword>
<keyword evidence="3" id="KW-1185">Reference proteome</keyword>
<gene>
    <name evidence="2" type="ORF">PSON_ATCC_30995.1.T0040138</name>
</gene>
<reference evidence="2" key="1">
    <citation type="submission" date="2021-01" db="EMBL/GenBank/DDBJ databases">
        <authorList>
            <consortium name="Genoscope - CEA"/>
            <person name="William W."/>
        </authorList>
    </citation>
    <scope>NUCLEOTIDE SEQUENCE</scope>
</reference>
<evidence type="ECO:0000313" key="2">
    <source>
        <dbReference type="EMBL" id="CAD8049450.1"/>
    </source>
</evidence>
<feature type="signal peptide" evidence="1">
    <location>
        <begin position="1"/>
        <end position="18"/>
    </location>
</feature>
<comment type="caution">
    <text evidence="2">The sequence shown here is derived from an EMBL/GenBank/DDBJ whole genome shotgun (WGS) entry which is preliminary data.</text>
</comment>
<organism evidence="2 3">
    <name type="scientific">Paramecium sonneborni</name>
    <dbReference type="NCBI Taxonomy" id="65129"/>
    <lineage>
        <taxon>Eukaryota</taxon>
        <taxon>Sar</taxon>
        <taxon>Alveolata</taxon>
        <taxon>Ciliophora</taxon>
        <taxon>Intramacronucleata</taxon>
        <taxon>Oligohymenophorea</taxon>
        <taxon>Peniculida</taxon>
        <taxon>Parameciidae</taxon>
        <taxon>Paramecium</taxon>
    </lineage>
</organism>
<dbReference type="EMBL" id="CAJJDN010000004">
    <property type="protein sequence ID" value="CAD8049450.1"/>
    <property type="molecule type" value="Genomic_DNA"/>
</dbReference>
<sequence>MLFILLLLYQVFCGRVRPYGPRSLTMSNVNPNGWSEYNFTMIFDTTLPSTGILVIEFPEANYPDRLGLRPDAVLYAPYPIPRTFDQNDRSLEIHLGEWPIETPLTVTISGIINSQKQGGTGNFKVYTKLNSHIVDINRNFAVIGLAGETIQLLSAQMSIDNNYAGEVTNYLATLQPSQDLNSRVDFIITFPDLYDLSQLKKCSCNVFNPSCIVHKDFKNQILVSGNQNSIFKGTNIQITFNDIVNPSRKMKTPLFNFRVIERNTNNTLQESSAVNGLEILAGQMKLVQLEILYYQPYIFYIREFRLQFRPKNGFQYAKIATDFYQVLNCQITRGLLDPSRFQDSVCSPLGRDMFLSNFQSYVESDYSYEFVEIRFRARIGDRVIFTNPVEIYTYKDSEYLYLTDQDTLSINSQLQIVLWPILTPTLTYTLVFDDNLVQTNVLPQTNAQITITYTAKVGLSLTTKTVFGMEIPSDFQGVPECTFKDPNDVMVDVTCDFRLGFLNITNVFDYYDSTVKGAIITIKGLLTPESAGNFPIGMFVQDQNNVYYNNNTLTIAPPTFKKVTGPGTVEKTTAVSQLSIHQNQQTAIQIQLFIDCDVAAGVKNMNDPYVPFTTIEVYFYQYYITNNVFDYDLGSGLPDLSTYGCQFQDGMVASSGNQLQCVLFHGLNTATPTFSNYAMVKIQGYAAITASNTSPVTISLKIPVKYPTTVGAIPRIRVDLVKYNQKVKSTLRSQSFNIGAVKNAVGNSLTIFSGPVLENPKLQVETTLTYKFKTVIGIAKSKLNGIYFEIPNGFTFNSAKLLISIDGVYQEPEVIQYFPTFIYIMTKLSQLSNGVVHTLIFERVDLPVSLPSSSVTHAIKTAQGGQFADTATFTIPPLTKGSLLDISLSISSDYYQHPYVNYSISFTTSMKSYDGSMIIIDFPLGYDIQTSNAYLDNIPYTNLKNSTSKITYDVPTIRKFRVLNFAPLIKGQRVSISIFSVKNPMSGTFTIGISIVDKNGNTIEDGTKQVTIGSTPFSTQILSVTSVESKPNNKKTLGLYTWNINAEFSIPKLSEIKLLLPGMLSIYSISADIVSCRIVQDSVIPLRECLAIESSTPSYIQMITDYPLKGKAFKIEYYGYLQLDNSLSGFTISITYNSQVIATGLCPTVAVTDEITPSKVTLDFYPKNEGEIAYYNFQLEITSPFTLTTNHYILIRFPFEYDYIIGLEKMQVKSNTLQGALKMAIIPYHIQITGFYQLTNFVGTLDISLLGVINPNRLNNQATGTFLIAIMEGNKMILGNSAINGVIPQLAPLLIQLNKITSSVSLSRYASTFTFEVYPLQQVLATVYGGQLYVDFPNNFIIDAFNGGCETTPEFSFFASCKWDYFRFAFVTNNQDWYSDRSGQLQLTIMNVLTPDDDGETNNFIVYNYDSLNKIVLGRTYANLHSASLIYQYDGLQIDVNLKQPFILEVGSYSDEIIMNITEKADFTLTLSPNVLDSQIIITPNPVQIVAGSKQAKFRVAAPRTILLQTYYIQWSKTGDTLPVTYAPLRLTPLQMVKGTLKRKLVIEKMEYMPRNGTSYPLYITTNNPPYQQLLIRIGFKMNVTADVPLRQKWFITDKRLEQLGLTYAELVDSGIDITDHSIANLSTTQLEMVKLQYAVNYDLNISINYPSSEDIITLYYRLRGYDSDSFDLDVQQMIIPIRDQEFRKPKILETKVLEVTRSTATFQVITDIKGFIFYVYADQHMPNPIFEETKVPNKDNVTLSNSNPQYGIDYVRTMTLDVNFTVSKLQPNHNYEIFIFVMNLNKVDNPTFMKVFFQTLKSQRIALLTLKINQASIDNEVKMDYIQKMGEMIGLTKARLLERTTLCKQTTLDNSTSNSYLYWNLIILPDPSNMNEFTKPLVLAQTLNSRRSEIQKFITRLDDEPFYTLEEISDNIPNFVINPEMIDRTTSSISLRFKISYCGLAYLTIRKRDNSQNLSIVNETIFAQELKSVQFPSAYQIKKALNESNQPINQTSIVVQDTETYYQYNYTDLDQKTVYDVYISLENDFIANPELFSNDSVARFTAKTQKIIIPLNIYSINYQDLLQLFIIINLLLVT</sequence>
<dbReference type="OrthoDB" id="288020at2759"/>
<accession>A0A8S1K1P4</accession>
<evidence type="ECO:0000313" key="3">
    <source>
        <dbReference type="Proteomes" id="UP000692954"/>
    </source>
</evidence>
<dbReference type="Proteomes" id="UP000692954">
    <property type="component" value="Unassembled WGS sequence"/>
</dbReference>
<protein>
    <submittedName>
        <fullName evidence="2">Uncharacterized protein</fullName>
    </submittedName>
</protein>
<name>A0A8S1K1P4_9CILI</name>
<proteinExistence type="predicted"/>